<evidence type="ECO:0000256" key="1">
    <source>
        <dbReference type="ARBA" id="ARBA00000098"/>
    </source>
</evidence>
<evidence type="ECO:0000256" key="8">
    <source>
        <dbReference type="ARBA" id="ARBA00022723"/>
    </source>
</evidence>
<dbReference type="Gene3D" id="1.10.390.10">
    <property type="entry name" value="Neutral Protease Domain 2"/>
    <property type="match status" value="1"/>
</dbReference>
<evidence type="ECO:0000256" key="9">
    <source>
        <dbReference type="ARBA" id="ARBA00022801"/>
    </source>
</evidence>
<comment type="similarity">
    <text evidence="3">Belongs to the peptidase M1 family.</text>
</comment>
<dbReference type="RefSeq" id="WP_221405542.1">
    <property type="nucleotide sequence ID" value="NZ_FNUS01000008.1"/>
</dbReference>
<dbReference type="SUPFAM" id="SSF55486">
    <property type="entry name" value="Metalloproteases ('zincins'), catalytic domain"/>
    <property type="match status" value="1"/>
</dbReference>
<comment type="cofactor">
    <cofactor evidence="2">
        <name>Zn(2+)</name>
        <dbReference type="ChEBI" id="CHEBI:29105"/>
    </cofactor>
</comment>
<keyword evidence="6" id="KW-0031">Aminopeptidase</keyword>
<dbReference type="InterPro" id="IPR014782">
    <property type="entry name" value="Peptidase_M1_dom"/>
</dbReference>
<keyword evidence="12" id="KW-0732">Signal</keyword>
<sequence length="530" mass="60642">MKIKSHFYLFFTLVLSSFFNAQLPTNGLDVKHYAFNISLNDSTNIIRGKAIITTAFTKNEDQIVFDLVNKNSDGKGMTVLSVTKNDKNLEFSQDAQHLIINDQGFLGKENTYSITYEGIPADGLIISNTKNGDRSFFADNWPNRAHNWLPCNDHLSDKATSEFMITAPDHYQVVSNGREIEETNLPNNLKFTHWKSEVPLSTKIMAIGVTKFAVNNLGNTDGIPVSEWVFPEDRDNGFKSYELSKEILKFYIKNIGAFPFEKLANVQSKTIFGGLENAGCIFYAENSVNSKGVESLIAHETAHQWFGDNVTEKDWPHLWLSEGFATYMTDLYLENKYGKDSLQSLLKQQRNQVISFSKHFKKPVVDGSEADDLMKLLNPNSYQKGAWILHMLRRKLGDDLFWKSVRTYYETYKGKNATTEDLEKIFEDVGQQNLKTFFQQWLFSVGQPELKINWNYNNSAKKISVKIEQTQNNIFEFPLTIEFSNGSQTFIKTISVKNKVTNEEFSVSFLPTDMKLDPDVDLLFENVKLD</sequence>
<dbReference type="EMBL" id="FNUS01000008">
    <property type="protein sequence ID" value="SEG61259.1"/>
    <property type="molecule type" value="Genomic_DNA"/>
</dbReference>
<dbReference type="GO" id="GO:0016285">
    <property type="term" value="F:alanyl aminopeptidase activity"/>
    <property type="evidence" value="ECO:0007669"/>
    <property type="project" value="UniProtKB-EC"/>
</dbReference>
<dbReference type="PANTHER" id="PTHR11533:SF174">
    <property type="entry name" value="PUROMYCIN-SENSITIVE AMINOPEPTIDASE-RELATED"/>
    <property type="match status" value="1"/>
</dbReference>
<dbReference type="InterPro" id="IPR001930">
    <property type="entry name" value="Peptidase_M1"/>
</dbReference>
<evidence type="ECO:0000256" key="2">
    <source>
        <dbReference type="ARBA" id="ARBA00001947"/>
    </source>
</evidence>
<dbReference type="CDD" id="cd09603">
    <property type="entry name" value="M1_APN_like"/>
    <property type="match status" value="1"/>
</dbReference>
<organism evidence="15 16">
    <name type="scientific">Halpernia humi</name>
    <dbReference type="NCBI Taxonomy" id="493375"/>
    <lineage>
        <taxon>Bacteria</taxon>
        <taxon>Pseudomonadati</taxon>
        <taxon>Bacteroidota</taxon>
        <taxon>Flavobacteriia</taxon>
        <taxon>Flavobacteriales</taxon>
        <taxon>Weeksellaceae</taxon>
        <taxon>Chryseobacterium group</taxon>
        <taxon>Halpernia</taxon>
    </lineage>
</organism>
<dbReference type="EC" id="3.4.11.2" evidence="4"/>
<dbReference type="InterPro" id="IPR045357">
    <property type="entry name" value="Aminopeptidase_N-like_N"/>
</dbReference>
<dbReference type="GO" id="GO:0043171">
    <property type="term" value="P:peptide catabolic process"/>
    <property type="evidence" value="ECO:0007669"/>
    <property type="project" value="TreeGrafter"/>
</dbReference>
<dbReference type="GO" id="GO:0005737">
    <property type="term" value="C:cytoplasm"/>
    <property type="evidence" value="ECO:0007669"/>
    <property type="project" value="TreeGrafter"/>
</dbReference>
<keyword evidence="7" id="KW-0645">Protease</keyword>
<dbReference type="Proteomes" id="UP000236738">
    <property type="component" value="Unassembled WGS sequence"/>
</dbReference>
<dbReference type="Gene3D" id="2.60.40.1730">
    <property type="entry name" value="tricorn interacting facor f3 domain"/>
    <property type="match status" value="1"/>
</dbReference>
<dbReference type="GO" id="GO:0005615">
    <property type="term" value="C:extracellular space"/>
    <property type="evidence" value="ECO:0007669"/>
    <property type="project" value="TreeGrafter"/>
</dbReference>
<proteinExistence type="inferred from homology"/>
<dbReference type="InterPro" id="IPR027268">
    <property type="entry name" value="Peptidase_M4/M1_CTD_sf"/>
</dbReference>
<gene>
    <name evidence="15" type="ORF">SAMN05421847_2962</name>
</gene>
<feature type="domain" description="Aminopeptidase N-like N-terminal" evidence="14">
    <location>
        <begin position="31"/>
        <end position="202"/>
    </location>
</feature>
<comment type="catalytic activity">
    <reaction evidence="1">
        <text>Release of an N-terminal amino acid, Xaa-|-Yaa- from a peptide, amide or arylamide. Xaa is preferably Ala, but may be most amino acids including Pro (slow action). When a terminal hydrophobic residue is followed by a prolyl residue, the two may be released as an intact Xaa-Pro dipeptide.</text>
        <dbReference type="EC" id="3.4.11.2"/>
    </reaction>
</comment>
<protein>
    <recommendedName>
        <fullName evidence="5">Aminopeptidase N</fullName>
        <ecNumber evidence="4">3.4.11.2</ecNumber>
    </recommendedName>
</protein>
<dbReference type="Pfam" id="PF17900">
    <property type="entry name" value="Peptidase_M1_N"/>
    <property type="match status" value="1"/>
</dbReference>
<evidence type="ECO:0000259" key="13">
    <source>
        <dbReference type="Pfam" id="PF01433"/>
    </source>
</evidence>
<evidence type="ECO:0000256" key="7">
    <source>
        <dbReference type="ARBA" id="ARBA00022670"/>
    </source>
</evidence>
<dbReference type="SUPFAM" id="SSF63737">
    <property type="entry name" value="Leukotriene A4 hydrolase N-terminal domain"/>
    <property type="match status" value="1"/>
</dbReference>
<accession>A0A1H6BKM7</accession>
<evidence type="ECO:0000256" key="11">
    <source>
        <dbReference type="ARBA" id="ARBA00023049"/>
    </source>
</evidence>
<feature type="domain" description="Peptidase M1 membrane alanine aminopeptidase" evidence="13">
    <location>
        <begin position="241"/>
        <end position="441"/>
    </location>
</feature>
<dbReference type="GO" id="GO:0016020">
    <property type="term" value="C:membrane"/>
    <property type="evidence" value="ECO:0007669"/>
    <property type="project" value="TreeGrafter"/>
</dbReference>
<keyword evidence="11" id="KW-0482">Metalloprotease</keyword>
<evidence type="ECO:0000256" key="12">
    <source>
        <dbReference type="SAM" id="SignalP"/>
    </source>
</evidence>
<reference evidence="16" key="1">
    <citation type="submission" date="2016-10" db="EMBL/GenBank/DDBJ databases">
        <authorList>
            <person name="Varghese N."/>
            <person name="Submissions S."/>
        </authorList>
    </citation>
    <scope>NUCLEOTIDE SEQUENCE [LARGE SCALE GENOMIC DNA]</scope>
    <source>
        <strain evidence="16">DSM 21580</strain>
    </source>
</reference>
<evidence type="ECO:0000256" key="3">
    <source>
        <dbReference type="ARBA" id="ARBA00010136"/>
    </source>
</evidence>
<dbReference type="PRINTS" id="PR00756">
    <property type="entry name" value="ALADIPTASE"/>
</dbReference>
<evidence type="ECO:0000313" key="15">
    <source>
        <dbReference type="EMBL" id="SEG61259.1"/>
    </source>
</evidence>
<keyword evidence="8" id="KW-0479">Metal-binding</keyword>
<feature type="signal peptide" evidence="12">
    <location>
        <begin position="1"/>
        <end position="21"/>
    </location>
</feature>
<keyword evidence="16" id="KW-1185">Reference proteome</keyword>
<feature type="chain" id="PRO_5009293817" description="Aminopeptidase N" evidence="12">
    <location>
        <begin position="22"/>
        <end position="530"/>
    </location>
</feature>
<evidence type="ECO:0000256" key="10">
    <source>
        <dbReference type="ARBA" id="ARBA00022833"/>
    </source>
</evidence>
<dbReference type="GO" id="GO:0008270">
    <property type="term" value="F:zinc ion binding"/>
    <property type="evidence" value="ECO:0007669"/>
    <property type="project" value="InterPro"/>
</dbReference>
<evidence type="ECO:0000256" key="6">
    <source>
        <dbReference type="ARBA" id="ARBA00022438"/>
    </source>
</evidence>
<name>A0A1H6BKM7_9FLAO</name>
<dbReference type="InterPro" id="IPR042097">
    <property type="entry name" value="Aminopeptidase_N-like_N_sf"/>
</dbReference>
<evidence type="ECO:0000313" key="16">
    <source>
        <dbReference type="Proteomes" id="UP000236738"/>
    </source>
</evidence>
<evidence type="ECO:0000256" key="4">
    <source>
        <dbReference type="ARBA" id="ARBA00012564"/>
    </source>
</evidence>
<keyword evidence="10" id="KW-0862">Zinc</keyword>
<dbReference type="GO" id="GO:0042277">
    <property type="term" value="F:peptide binding"/>
    <property type="evidence" value="ECO:0007669"/>
    <property type="project" value="TreeGrafter"/>
</dbReference>
<dbReference type="GO" id="GO:0070006">
    <property type="term" value="F:metalloaminopeptidase activity"/>
    <property type="evidence" value="ECO:0007669"/>
    <property type="project" value="TreeGrafter"/>
</dbReference>
<keyword evidence="9" id="KW-0378">Hydrolase</keyword>
<dbReference type="PANTHER" id="PTHR11533">
    <property type="entry name" value="PROTEASE M1 ZINC METALLOPROTEASE"/>
    <property type="match status" value="1"/>
</dbReference>
<evidence type="ECO:0000259" key="14">
    <source>
        <dbReference type="Pfam" id="PF17900"/>
    </source>
</evidence>
<dbReference type="AlphaFoldDB" id="A0A1H6BKM7"/>
<dbReference type="GO" id="GO:0006508">
    <property type="term" value="P:proteolysis"/>
    <property type="evidence" value="ECO:0007669"/>
    <property type="project" value="UniProtKB-KW"/>
</dbReference>
<dbReference type="Pfam" id="PF01433">
    <property type="entry name" value="Peptidase_M1"/>
    <property type="match status" value="1"/>
</dbReference>
<evidence type="ECO:0000256" key="5">
    <source>
        <dbReference type="ARBA" id="ARBA00015611"/>
    </source>
</evidence>
<dbReference type="InterPro" id="IPR050344">
    <property type="entry name" value="Peptidase_M1_aminopeptidases"/>
</dbReference>